<feature type="domain" description="DUF6546" evidence="2">
    <location>
        <begin position="206"/>
        <end position="431"/>
    </location>
</feature>
<evidence type="ECO:0000313" key="4">
    <source>
        <dbReference type="Proteomes" id="UP001302126"/>
    </source>
</evidence>
<gene>
    <name evidence="3" type="ORF">QBC35DRAFT_448095</name>
</gene>
<feature type="region of interest" description="Disordered" evidence="1">
    <location>
        <begin position="1"/>
        <end position="24"/>
    </location>
</feature>
<protein>
    <recommendedName>
        <fullName evidence="2">DUF6546 domain-containing protein</fullName>
    </recommendedName>
</protein>
<dbReference type="InterPro" id="IPR046676">
    <property type="entry name" value="DUF6546"/>
</dbReference>
<evidence type="ECO:0000313" key="3">
    <source>
        <dbReference type="EMBL" id="KAK4191903.1"/>
    </source>
</evidence>
<evidence type="ECO:0000256" key="1">
    <source>
        <dbReference type="SAM" id="MobiDB-lite"/>
    </source>
</evidence>
<sequence length="435" mass="49421">MPASRKRRRSEPGPSDRVLRSTAKKRRAEIASANSFLDMTVAIKLFSVLSAWQPRGRLVLELNASSPSDSEHWFKDHTQNDEDDCIHDPASTRRHDDPDHGWDKGRQVKPPPAMAITRVFPLLCEGVFGPRSIARVCAITGLVIRRQLRYRVDLGLLHSMCKKLPRLENLAYEPRLNGYIQDMPEVDDPEHVTRAEDMSKILPNIKTLRTVSIFEDFNQQFALALHNAETGILRDLVIVNPVPNKLLAQAFIATGHGLEHLSIAFIFDAGDFFDSLLRLPEWLNNGTPFLQDDSVLQFPTWPHLQSLTLTSSTLTQTTLPEKISKLLRSASSVALKIPKLQSMVLWFGKVGEACAVTFRRNKAARKASLTWRGTWHFTFTEDVIESWLKVTFDRDLGYPYLTVKHERIRGVDVRCLGDAIYHLRLPERVIHPVSL</sequence>
<feature type="region of interest" description="Disordered" evidence="1">
    <location>
        <begin position="67"/>
        <end position="108"/>
    </location>
</feature>
<keyword evidence="4" id="KW-1185">Reference proteome</keyword>
<dbReference type="Pfam" id="PF20183">
    <property type="entry name" value="DUF6546"/>
    <property type="match status" value="1"/>
</dbReference>
<comment type="caution">
    <text evidence="3">The sequence shown here is derived from an EMBL/GenBank/DDBJ whole genome shotgun (WGS) entry which is preliminary data.</text>
</comment>
<name>A0AAN7ALU0_9PEZI</name>
<evidence type="ECO:0000259" key="2">
    <source>
        <dbReference type="Pfam" id="PF20183"/>
    </source>
</evidence>
<proteinExistence type="predicted"/>
<dbReference type="EMBL" id="MU864357">
    <property type="protein sequence ID" value="KAK4191903.1"/>
    <property type="molecule type" value="Genomic_DNA"/>
</dbReference>
<organism evidence="3 4">
    <name type="scientific">Podospora australis</name>
    <dbReference type="NCBI Taxonomy" id="1536484"/>
    <lineage>
        <taxon>Eukaryota</taxon>
        <taxon>Fungi</taxon>
        <taxon>Dikarya</taxon>
        <taxon>Ascomycota</taxon>
        <taxon>Pezizomycotina</taxon>
        <taxon>Sordariomycetes</taxon>
        <taxon>Sordariomycetidae</taxon>
        <taxon>Sordariales</taxon>
        <taxon>Podosporaceae</taxon>
        <taxon>Podospora</taxon>
    </lineage>
</organism>
<dbReference type="Proteomes" id="UP001302126">
    <property type="component" value="Unassembled WGS sequence"/>
</dbReference>
<accession>A0AAN7ALU0</accession>
<reference evidence="3" key="1">
    <citation type="journal article" date="2023" name="Mol. Phylogenet. Evol.">
        <title>Genome-scale phylogeny and comparative genomics of the fungal order Sordariales.</title>
        <authorList>
            <person name="Hensen N."/>
            <person name="Bonometti L."/>
            <person name="Westerberg I."/>
            <person name="Brannstrom I.O."/>
            <person name="Guillou S."/>
            <person name="Cros-Aarteil S."/>
            <person name="Calhoun S."/>
            <person name="Haridas S."/>
            <person name="Kuo A."/>
            <person name="Mondo S."/>
            <person name="Pangilinan J."/>
            <person name="Riley R."/>
            <person name="LaButti K."/>
            <person name="Andreopoulos B."/>
            <person name="Lipzen A."/>
            <person name="Chen C."/>
            <person name="Yan M."/>
            <person name="Daum C."/>
            <person name="Ng V."/>
            <person name="Clum A."/>
            <person name="Steindorff A."/>
            <person name="Ohm R.A."/>
            <person name="Martin F."/>
            <person name="Silar P."/>
            <person name="Natvig D.O."/>
            <person name="Lalanne C."/>
            <person name="Gautier V."/>
            <person name="Ament-Velasquez S.L."/>
            <person name="Kruys A."/>
            <person name="Hutchinson M.I."/>
            <person name="Powell A.J."/>
            <person name="Barry K."/>
            <person name="Miller A.N."/>
            <person name="Grigoriev I.V."/>
            <person name="Debuchy R."/>
            <person name="Gladieux P."/>
            <person name="Hiltunen Thoren M."/>
            <person name="Johannesson H."/>
        </authorList>
    </citation>
    <scope>NUCLEOTIDE SEQUENCE</scope>
    <source>
        <strain evidence="3">PSN309</strain>
    </source>
</reference>
<feature type="compositionally biased region" description="Basic and acidic residues" evidence="1">
    <location>
        <begin position="69"/>
        <end position="106"/>
    </location>
</feature>
<dbReference type="AlphaFoldDB" id="A0AAN7ALU0"/>
<reference evidence="3" key="2">
    <citation type="submission" date="2023-05" db="EMBL/GenBank/DDBJ databases">
        <authorList>
            <consortium name="Lawrence Berkeley National Laboratory"/>
            <person name="Steindorff A."/>
            <person name="Hensen N."/>
            <person name="Bonometti L."/>
            <person name="Westerberg I."/>
            <person name="Brannstrom I.O."/>
            <person name="Guillou S."/>
            <person name="Cros-Aarteil S."/>
            <person name="Calhoun S."/>
            <person name="Haridas S."/>
            <person name="Kuo A."/>
            <person name="Mondo S."/>
            <person name="Pangilinan J."/>
            <person name="Riley R."/>
            <person name="Labutti K."/>
            <person name="Andreopoulos B."/>
            <person name="Lipzen A."/>
            <person name="Chen C."/>
            <person name="Yanf M."/>
            <person name="Daum C."/>
            <person name="Ng V."/>
            <person name="Clum A."/>
            <person name="Ohm R."/>
            <person name="Martin F."/>
            <person name="Silar P."/>
            <person name="Natvig D."/>
            <person name="Lalanne C."/>
            <person name="Gautier V."/>
            <person name="Ament-Velasquez S.L."/>
            <person name="Kruys A."/>
            <person name="Hutchinson M.I."/>
            <person name="Powell A.J."/>
            <person name="Barry K."/>
            <person name="Miller A.N."/>
            <person name="Grigoriev I.V."/>
            <person name="Debuchy R."/>
            <person name="Gladieux P."/>
            <person name="Thoren M.H."/>
            <person name="Johannesson H."/>
        </authorList>
    </citation>
    <scope>NUCLEOTIDE SEQUENCE</scope>
    <source>
        <strain evidence="3">PSN309</strain>
    </source>
</reference>